<evidence type="ECO:0000256" key="12">
    <source>
        <dbReference type="ARBA" id="ARBA00023136"/>
    </source>
</evidence>
<dbReference type="GO" id="GO:0005789">
    <property type="term" value="C:endoplasmic reticulum membrane"/>
    <property type="evidence" value="ECO:0007669"/>
    <property type="project" value="UniProtKB-SubCell"/>
</dbReference>
<dbReference type="Pfam" id="PF00067">
    <property type="entry name" value="p450"/>
    <property type="match status" value="1"/>
</dbReference>
<protein>
    <recommendedName>
        <fullName evidence="18">Cytochrome P450</fullName>
    </recommendedName>
</protein>
<dbReference type="PROSITE" id="PS00086">
    <property type="entry name" value="CYTOCHROME_P450"/>
    <property type="match status" value="1"/>
</dbReference>
<dbReference type="PANTHER" id="PTHR24292">
    <property type="entry name" value="CYTOCHROME P450"/>
    <property type="match status" value="1"/>
</dbReference>
<dbReference type="CDD" id="cd11056">
    <property type="entry name" value="CYP6-like"/>
    <property type="match status" value="1"/>
</dbReference>
<dbReference type="InterPro" id="IPR036396">
    <property type="entry name" value="Cyt_P450_sf"/>
</dbReference>
<proteinExistence type="inferred from homology"/>
<keyword evidence="5 13" id="KW-0349">Heme</keyword>
<evidence type="ECO:0000313" key="16">
    <source>
        <dbReference type="EMBL" id="KAF7403876.1"/>
    </source>
</evidence>
<evidence type="ECO:0000256" key="11">
    <source>
        <dbReference type="ARBA" id="ARBA00023033"/>
    </source>
</evidence>
<comment type="caution">
    <text evidence="16">The sequence shown here is derived from an EMBL/GenBank/DDBJ whole genome shotgun (WGS) entry which is preliminary data.</text>
</comment>
<dbReference type="PANTHER" id="PTHR24292:SF54">
    <property type="entry name" value="CYP9F3-RELATED"/>
    <property type="match status" value="1"/>
</dbReference>
<keyword evidence="15" id="KW-0812">Transmembrane</keyword>
<evidence type="ECO:0000256" key="1">
    <source>
        <dbReference type="ARBA" id="ARBA00001971"/>
    </source>
</evidence>
<keyword evidence="17" id="KW-1185">Reference proteome</keyword>
<dbReference type="EMBL" id="JACSDZ010000005">
    <property type="protein sequence ID" value="KAF7403876.1"/>
    <property type="molecule type" value="Genomic_DNA"/>
</dbReference>
<feature type="transmembrane region" description="Helical" evidence="15">
    <location>
        <begin position="6"/>
        <end position="22"/>
    </location>
</feature>
<reference evidence="16" key="1">
    <citation type="journal article" date="2020" name="G3 (Bethesda)">
        <title>High-Quality Assemblies for Three Invasive Social Wasps from the &lt;i&gt;Vespula&lt;/i&gt; Genus.</title>
        <authorList>
            <person name="Harrop T.W.R."/>
            <person name="Guhlin J."/>
            <person name="McLaughlin G.M."/>
            <person name="Permina E."/>
            <person name="Stockwell P."/>
            <person name="Gilligan J."/>
            <person name="Le Lec M.F."/>
            <person name="Gruber M.A.M."/>
            <person name="Quinn O."/>
            <person name="Lovegrove M."/>
            <person name="Duncan E.J."/>
            <person name="Remnant E.J."/>
            <person name="Van Eeckhoven J."/>
            <person name="Graham B."/>
            <person name="Knapp R.A."/>
            <person name="Langford K.W."/>
            <person name="Kronenberg Z."/>
            <person name="Press M.O."/>
            <person name="Eacker S.M."/>
            <person name="Wilson-Rankin E.E."/>
            <person name="Purcell J."/>
            <person name="Lester P.J."/>
            <person name="Dearden P.K."/>
        </authorList>
    </citation>
    <scope>NUCLEOTIDE SEQUENCE</scope>
    <source>
        <strain evidence="16">Linc-1</strain>
    </source>
</reference>
<keyword evidence="15" id="KW-1133">Transmembrane helix</keyword>
<dbReference type="InterPro" id="IPR001128">
    <property type="entry name" value="Cyt_P450"/>
</dbReference>
<keyword evidence="10 13" id="KW-0408">Iron</keyword>
<evidence type="ECO:0000256" key="2">
    <source>
        <dbReference type="ARBA" id="ARBA00004174"/>
    </source>
</evidence>
<dbReference type="InterPro" id="IPR050476">
    <property type="entry name" value="Insect_CytP450_Detox"/>
</dbReference>
<keyword evidence="8" id="KW-0492">Microsome</keyword>
<evidence type="ECO:0000256" key="6">
    <source>
        <dbReference type="ARBA" id="ARBA00022723"/>
    </source>
</evidence>
<evidence type="ECO:0000256" key="7">
    <source>
        <dbReference type="ARBA" id="ARBA00022824"/>
    </source>
</evidence>
<evidence type="ECO:0000256" key="15">
    <source>
        <dbReference type="SAM" id="Phobius"/>
    </source>
</evidence>
<dbReference type="GO" id="GO:0004497">
    <property type="term" value="F:monooxygenase activity"/>
    <property type="evidence" value="ECO:0007669"/>
    <property type="project" value="UniProtKB-KW"/>
</dbReference>
<evidence type="ECO:0000256" key="3">
    <source>
        <dbReference type="ARBA" id="ARBA00004406"/>
    </source>
</evidence>
<evidence type="ECO:0000256" key="8">
    <source>
        <dbReference type="ARBA" id="ARBA00022848"/>
    </source>
</evidence>
<name>A0A834KH22_VESGE</name>
<evidence type="ECO:0000313" key="17">
    <source>
        <dbReference type="Proteomes" id="UP000617340"/>
    </source>
</evidence>
<dbReference type="Proteomes" id="UP000617340">
    <property type="component" value="Unassembled WGS sequence"/>
</dbReference>
<dbReference type="FunFam" id="1.10.630.10:FF:000042">
    <property type="entry name" value="Cytochrome P450"/>
    <property type="match status" value="1"/>
</dbReference>
<organism evidence="16 17">
    <name type="scientific">Vespula germanica</name>
    <name type="common">German yellow jacket</name>
    <name type="synonym">Paravespula germanica</name>
    <dbReference type="NCBI Taxonomy" id="30212"/>
    <lineage>
        <taxon>Eukaryota</taxon>
        <taxon>Metazoa</taxon>
        <taxon>Ecdysozoa</taxon>
        <taxon>Arthropoda</taxon>
        <taxon>Hexapoda</taxon>
        <taxon>Insecta</taxon>
        <taxon>Pterygota</taxon>
        <taxon>Neoptera</taxon>
        <taxon>Endopterygota</taxon>
        <taxon>Hymenoptera</taxon>
        <taxon>Apocrita</taxon>
        <taxon>Aculeata</taxon>
        <taxon>Vespoidea</taxon>
        <taxon>Vespidae</taxon>
        <taxon>Vespinae</taxon>
        <taxon>Vespula</taxon>
    </lineage>
</organism>
<dbReference type="PRINTS" id="PR00463">
    <property type="entry name" value="EP450I"/>
</dbReference>
<evidence type="ECO:0000256" key="5">
    <source>
        <dbReference type="ARBA" id="ARBA00022617"/>
    </source>
</evidence>
<keyword evidence="11 14" id="KW-0503">Monooxygenase</keyword>
<dbReference type="Gene3D" id="1.10.630.10">
    <property type="entry name" value="Cytochrome P450"/>
    <property type="match status" value="1"/>
</dbReference>
<dbReference type="GO" id="GO:0020037">
    <property type="term" value="F:heme binding"/>
    <property type="evidence" value="ECO:0007669"/>
    <property type="project" value="InterPro"/>
</dbReference>
<dbReference type="GO" id="GO:0016705">
    <property type="term" value="F:oxidoreductase activity, acting on paired donors, with incorporation or reduction of molecular oxygen"/>
    <property type="evidence" value="ECO:0007669"/>
    <property type="project" value="InterPro"/>
</dbReference>
<evidence type="ECO:0000256" key="14">
    <source>
        <dbReference type="RuleBase" id="RU000461"/>
    </source>
</evidence>
<dbReference type="GO" id="GO:0005506">
    <property type="term" value="F:iron ion binding"/>
    <property type="evidence" value="ECO:0007669"/>
    <property type="project" value="InterPro"/>
</dbReference>
<dbReference type="SUPFAM" id="SSF48264">
    <property type="entry name" value="Cytochrome P450"/>
    <property type="match status" value="1"/>
</dbReference>
<keyword evidence="6 13" id="KW-0479">Metal-binding</keyword>
<gene>
    <name evidence="16" type="ORF">HZH68_006670</name>
</gene>
<evidence type="ECO:0000256" key="13">
    <source>
        <dbReference type="PIRSR" id="PIRSR602401-1"/>
    </source>
</evidence>
<dbReference type="PRINTS" id="PR00385">
    <property type="entry name" value="P450"/>
</dbReference>
<comment type="subcellular location">
    <subcellularLocation>
        <location evidence="3">Endoplasmic reticulum membrane</location>
        <topology evidence="3">Peripheral membrane protein</topology>
    </subcellularLocation>
    <subcellularLocation>
        <location evidence="2">Microsome membrane</location>
        <topology evidence="2">Peripheral membrane protein</topology>
    </subcellularLocation>
</comment>
<sequence>MEAWAMILAFVVVILSIYYYIFKDLSYFKKIGLPYIEPWPILGNMGPAFLRQKTVADIIVDIYNINREAKYVGFFDMGNPIVVIRDRELIKMLAVKNFDNFPDHRSFVDEVQDPLFGKNLFSLKGNRWRETRTMLSPAFTLSKLKGMFKLMNECGADFTDYLSKMPKEKRRIEMKDVFTRYTNDVIATCAFGISINSMRDRDNDFYVLGRKATNFDGIKTLKFFLIRSFPTITGLLNIKLIPDSIANFFKNVVEEVINTRDRNKIVRSDVIQLMMEARNKRIEMGQDLPLMDIVAQAFIFFFGGFDSVSTAMCFTCHEIGVNPDIQKRLQREIDDVLEKTNGNPTYEVINSMEYLDAVISESLRRYPVVVFLDRLCAESYELPPSLPGGKPLLLKKGTNIWFPIYGLHHDPQHFENPYKFDPERFMERGKEINNSGVYLPFGLGPRMCIGNRFALLEMKVLIFHLLARCNLKPCPKTQNPLQLSKKGISMTAENGFWIDLEKRDDIHSALNNFSSDSSADNDTTTSIKTETYTNGVANGHTVKA</sequence>
<comment type="similarity">
    <text evidence="4 14">Belongs to the cytochrome P450 family.</text>
</comment>
<keyword evidence="12 15" id="KW-0472">Membrane</keyword>
<accession>A0A834KH22</accession>
<dbReference type="InterPro" id="IPR017972">
    <property type="entry name" value="Cyt_P450_CS"/>
</dbReference>
<keyword evidence="9 14" id="KW-0560">Oxidoreductase</keyword>
<dbReference type="InterPro" id="IPR002401">
    <property type="entry name" value="Cyt_P450_E_grp-I"/>
</dbReference>
<dbReference type="AlphaFoldDB" id="A0A834KH22"/>
<keyword evidence="7" id="KW-0256">Endoplasmic reticulum</keyword>
<evidence type="ECO:0000256" key="4">
    <source>
        <dbReference type="ARBA" id="ARBA00010617"/>
    </source>
</evidence>
<evidence type="ECO:0008006" key="18">
    <source>
        <dbReference type="Google" id="ProtNLM"/>
    </source>
</evidence>
<comment type="cofactor">
    <cofactor evidence="1 13">
        <name>heme</name>
        <dbReference type="ChEBI" id="CHEBI:30413"/>
    </cofactor>
</comment>
<evidence type="ECO:0000256" key="10">
    <source>
        <dbReference type="ARBA" id="ARBA00023004"/>
    </source>
</evidence>
<evidence type="ECO:0000256" key="9">
    <source>
        <dbReference type="ARBA" id="ARBA00023002"/>
    </source>
</evidence>
<feature type="binding site" description="axial binding residue" evidence="13">
    <location>
        <position position="448"/>
    </location>
    <ligand>
        <name>heme</name>
        <dbReference type="ChEBI" id="CHEBI:30413"/>
    </ligand>
    <ligandPart>
        <name>Fe</name>
        <dbReference type="ChEBI" id="CHEBI:18248"/>
    </ligandPart>
</feature>